<dbReference type="PRINTS" id="PR00111">
    <property type="entry name" value="ABHYDROLASE"/>
</dbReference>
<dbReference type="SUPFAM" id="SSF53474">
    <property type="entry name" value="alpha/beta-Hydrolases"/>
    <property type="match status" value="1"/>
</dbReference>
<dbReference type="Proteomes" id="UP000030661">
    <property type="component" value="Unassembled WGS sequence"/>
</dbReference>
<protein>
    <recommendedName>
        <fullName evidence="1">AB hydrolase-1 domain-containing protein</fullName>
    </recommendedName>
</protein>
<dbReference type="InterPro" id="IPR000073">
    <property type="entry name" value="AB_hydrolase_1"/>
</dbReference>
<dbReference type="Pfam" id="PF00561">
    <property type="entry name" value="Abhydrolase_1"/>
    <property type="match status" value="1"/>
</dbReference>
<dbReference type="HOGENOM" id="CLU_885337_0_0_0"/>
<dbReference type="AlphaFoldDB" id="A0A0S6W5H5"/>
<proteinExistence type="predicted"/>
<accession>A0A0S6W5H5</accession>
<dbReference type="eggNOG" id="COG2267">
    <property type="taxonomic scope" value="Bacteria"/>
</dbReference>
<dbReference type="InterPro" id="IPR029058">
    <property type="entry name" value="AB_hydrolase_fold"/>
</dbReference>
<name>A0A0S6W5H5_VECG1</name>
<dbReference type="Gene3D" id="3.40.50.1820">
    <property type="entry name" value="alpha/beta hydrolase"/>
    <property type="match status" value="1"/>
</dbReference>
<evidence type="ECO:0000313" key="2">
    <source>
        <dbReference type="EMBL" id="GAK54845.1"/>
    </source>
</evidence>
<organism evidence="2">
    <name type="scientific">Vecturithrix granuli</name>
    <dbReference type="NCBI Taxonomy" id="1499967"/>
    <lineage>
        <taxon>Bacteria</taxon>
        <taxon>Candidatus Moduliflexota</taxon>
        <taxon>Candidatus Vecturitrichia</taxon>
        <taxon>Candidatus Vecturitrichales</taxon>
        <taxon>Candidatus Vecturitrichaceae</taxon>
        <taxon>Candidatus Vecturithrix</taxon>
    </lineage>
</organism>
<feature type="domain" description="AB hydrolase-1" evidence="1">
    <location>
        <begin position="58"/>
        <end position="299"/>
    </location>
</feature>
<dbReference type="EMBL" id="DF820463">
    <property type="protein sequence ID" value="GAK54845.1"/>
    <property type="molecule type" value="Genomic_DNA"/>
</dbReference>
<sequence length="315" mass="35194">MKGFKLLTISFLAAIIFCFYPIVVSAEMIAQQQQLERNGVQLYLMQYVDDSTPPSGNILMAHGLTYSSHEFHVDYEDYSLVRFFVQNGYSVWLLDMTGYGNSGAPADNDGFVVDSDYAAEDIATAVALIRDTMKVEQVDILGWSWGTVTGARFAAKYPEWVHKLVLYGPIIKAFDGDGPESAWHENSWEHAAGDFQMTEDGQIDYEKVDKAIASIFLANCWRYDGEGSPNGGRRDLMQGQKTVLFDTTKLTMPVMLVGGDIDPYLYWDALEEGFNALPGKAQSKLVKIEGGSHILMLEKAHYQAFRAGILDFLKN</sequence>
<keyword evidence="3" id="KW-1185">Reference proteome</keyword>
<evidence type="ECO:0000259" key="1">
    <source>
        <dbReference type="Pfam" id="PF00561"/>
    </source>
</evidence>
<dbReference type="PANTHER" id="PTHR43194:SF2">
    <property type="entry name" value="PEROXISOMAL MEMBRANE PROTEIN LPX1"/>
    <property type="match status" value="1"/>
</dbReference>
<evidence type="ECO:0000313" key="3">
    <source>
        <dbReference type="Proteomes" id="UP000030661"/>
    </source>
</evidence>
<reference evidence="2" key="1">
    <citation type="journal article" date="2015" name="PeerJ">
        <title>First genomic representation of candidate bacterial phylum KSB3 points to enhanced environmental sensing as a trigger of wastewater bulking.</title>
        <authorList>
            <person name="Sekiguchi Y."/>
            <person name="Ohashi A."/>
            <person name="Parks D.H."/>
            <person name="Yamauchi T."/>
            <person name="Tyson G.W."/>
            <person name="Hugenholtz P."/>
        </authorList>
    </citation>
    <scope>NUCLEOTIDE SEQUENCE [LARGE SCALE GENOMIC DNA]</scope>
</reference>
<dbReference type="InterPro" id="IPR050228">
    <property type="entry name" value="Carboxylesterase_BioH"/>
</dbReference>
<gene>
    <name evidence="2" type="ORF">U27_01676</name>
</gene>
<dbReference type="PANTHER" id="PTHR43194">
    <property type="entry name" value="HYDROLASE ALPHA/BETA FOLD FAMILY"/>
    <property type="match status" value="1"/>
</dbReference>
<dbReference type="STRING" id="1499967.U27_01676"/>